<dbReference type="Pfam" id="PF00654">
    <property type="entry name" value="Voltage_CLC"/>
    <property type="match status" value="1"/>
</dbReference>
<evidence type="ECO:0000256" key="4">
    <source>
        <dbReference type="ARBA" id="ARBA00023136"/>
    </source>
</evidence>
<evidence type="ECO:0000256" key="1">
    <source>
        <dbReference type="ARBA" id="ARBA00004141"/>
    </source>
</evidence>
<dbReference type="RefSeq" id="WP_279299758.1">
    <property type="nucleotide sequence ID" value="NZ_JAOTIF010000032.1"/>
</dbReference>
<reference evidence="6" key="1">
    <citation type="submission" date="2022-09" db="EMBL/GenBank/DDBJ databases">
        <authorList>
            <person name="Yuan C."/>
            <person name="Ke Z."/>
        </authorList>
    </citation>
    <scope>NUCLEOTIDE SEQUENCE</scope>
    <source>
        <strain evidence="6">LB-8</strain>
    </source>
</reference>
<dbReference type="Proteomes" id="UP001155483">
    <property type="component" value="Unassembled WGS sequence"/>
</dbReference>
<protein>
    <submittedName>
        <fullName evidence="6">Voltage-gated chloride channel family protein</fullName>
    </submittedName>
</protein>
<comment type="caution">
    <text evidence="6">The sequence shown here is derived from an EMBL/GenBank/DDBJ whole genome shotgun (WGS) entry which is preliminary data.</text>
</comment>
<evidence type="ECO:0000313" key="7">
    <source>
        <dbReference type="Proteomes" id="UP001155483"/>
    </source>
</evidence>
<evidence type="ECO:0000256" key="3">
    <source>
        <dbReference type="ARBA" id="ARBA00022989"/>
    </source>
</evidence>
<reference evidence="6" key="2">
    <citation type="submission" date="2023-04" db="EMBL/GenBank/DDBJ databases">
        <title>Paracnuella aquatica gen. nov., sp. nov., a member of the family Chitinophagaceae isolated from a hot spring.</title>
        <authorList>
            <person name="Wang C."/>
        </authorList>
    </citation>
    <scope>NUCLEOTIDE SEQUENCE</scope>
    <source>
        <strain evidence="6">LB-8</strain>
    </source>
</reference>
<organism evidence="6 7">
    <name type="scientific">Paraflavisolibacter caeni</name>
    <dbReference type="NCBI Taxonomy" id="2982496"/>
    <lineage>
        <taxon>Bacteria</taxon>
        <taxon>Pseudomonadati</taxon>
        <taxon>Bacteroidota</taxon>
        <taxon>Chitinophagia</taxon>
        <taxon>Chitinophagales</taxon>
        <taxon>Chitinophagaceae</taxon>
        <taxon>Paraflavisolibacter</taxon>
    </lineage>
</organism>
<feature type="transmembrane region" description="Helical" evidence="5">
    <location>
        <begin position="17"/>
        <end position="41"/>
    </location>
</feature>
<accession>A0A9X3BJ50</accession>
<dbReference type="PRINTS" id="PR00762">
    <property type="entry name" value="CLCHANNEL"/>
</dbReference>
<dbReference type="SUPFAM" id="SSF81340">
    <property type="entry name" value="Clc chloride channel"/>
    <property type="match status" value="1"/>
</dbReference>
<dbReference type="InterPro" id="IPR050368">
    <property type="entry name" value="ClC-type_chloride_channel"/>
</dbReference>
<evidence type="ECO:0000313" key="6">
    <source>
        <dbReference type="EMBL" id="MCU7552322.1"/>
    </source>
</evidence>
<feature type="transmembrane region" description="Helical" evidence="5">
    <location>
        <begin position="270"/>
        <end position="290"/>
    </location>
</feature>
<feature type="transmembrane region" description="Helical" evidence="5">
    <location>
        <begin position="397"/>
        <end position="417"/>
    </location>
</feature>
<feature type="transmembrane region" description="Helical" evidence="5">
    <location>
        <begin position="350"/>
        <end position="377"/>
    </location>
</feature>
<keyword evidence="4 5" id="KW-0472">Membrane</keyword>
<evidence type="ECO:0000256" key="2">
    <source>
        <dbReference type="ARBA" id="ARBA00022692"/>
    </source>
</evidence>
<feature type="transmembrane region" description="Helical" evidence="5">
    <location>
        <begin position="147"/>
        <end position="172"/>
    </location>
</feature>
<dbReference type="CDD" id="cd03682">
    <property type="entry name" value="ClC_sycA_like"/>
    <property type="match status" value="1"/>
</dbReference>
<feature type="transmembrane region" description="Helical" evidence="5">
    <location>
        <begin position="53"/>
        <end position="70"/>
    </location>
</feature>
<keyword evidence="3 5" id="KW-1133">Transmembrane helix</keyword>
<dbReference type="GO" id="GO:0016020">
    <property type="term" value="C:membrane"/>
    <property type="evidence" value="ECO:0007669"/>
    <property type="project" value="UniProtKB-SubCell"/>
</dbReference>
<dbReference type="InterPro" id="IPR014743">
    <property type="entry name" value="Cl-channel_core"/>
</dbReference>
<dbReference type="PANTHER" id="PTHR43427">
    <property type="entry name" value="CHLORIDE CHANNEL PROTEIN CLC-E"/>
    <property type="match status" value="1"/>
</dbReference>
<feature type="transmembrane region" description="Helical" evidence="5">
    <location>
        <begin position="320"/>
        <end position="338"/>
    </location>
</feature>
<name>A0A9X3BJ50_9BACT</name>
<dbReference type="EMBL" id="JAOTIF010000032">
    <property type="protein sequence ID" value="MCU7552322.1"/>
    <property type="molecule type" value="Genomic_DNA"/>
</dbReference>
<feature type="transmembrane region" description="Helical" evidence="5">
    <location>
        <begin position="224"/>
        <end position="250"/>
    </location>
</feature>
<dbReference type="GO" id="GO:0015108">
    <property type="term" value="F:chloride transmembrane transporter activity"/>
    <property type="evidence" value="ECO:0007669"/>
    <property type="project" value="InterPro"/>
</dbReference>
<comment type="subcellular location">
    <subcellularLocation>
        <location evidence="1">Membrane</location>
        <topology evidence="1">Multi-pass membrane protein</topology>
    </subcellularLocation>
</comment>
<dbReference type="Gene3D" id="1.10.3080.10">
    <property type="entry name" value="Clc chloride channel"/>
    <property type="match status" value="1"/>
</dbReference>
<dbReference type="PANTHER" id="PTHR43427:SF12">
    <property type="entry name" value="CHLORIDE TRANSPORTER"/>
    <property type="match status" value="1"/>
</dbReference>
<sequence>MKQFRNSFEQIKIAQHLLYWTVLIVPVSIVIGSLVSLFLWLLDMASEARWNHLWLIYFLPLAGLFITYLYKTWGKNSDIGNNLILDEIHKPGGGIPARMTPLVLISTLVTHLFGGSAGREGTAVQMGGSISALFSRWYQLKHNDKRILLMCGMAAGFGAVFGTPIAGAIFALEVLSAGRIKYDALLPCFIASLLADFTCAAYGIQHTRYIIAFSGVIEPTKHWISFLTFDYLLLFKVVVGGIAFGLAGFLFSETSHFIKDSSGKYIQNKWLIPVAGGIVILAISHLLGTFDYLGLGVTNPKGGVSIVSAFSEGGATSWSWFWKLLLTAITLGTGFKGGEVTPLFFIGATLGNVLATVAGAPVDLFAGLGFIAVFAGATNTPIACTLMGVELFGSHNIMYYAVACFTAYYFSGHSGIYGSQRIAVSKFHHSLDQEDTIGDRKRRGRIEE</sequence>
<evidence type="ECO:0000256" key="5">
    <source>
        <dbReference type="SAM" id="Phobius"/>
    </source>
</evidence>
<keyword evidence="7" id="KW-1185">Reference proteome</keyword>
<keyword evidence="2 5" id="KW-0812">Transmembrane</keyword>
<proteinExistence type="predicted"/>
<dbReference type="AlphaFoldDB" id="A0A9X3BJ50"/>
<gene>
    <name evidence="6" type="ORF">OCK74_24595</name>
</gene>
<dbReference type="InterPro" id="IPR001807">
    <property type="entry name" value="ClC"/>
</dbReference>